<reference evidence="1 2" key="1">
    <citation type="journal article" date="2020" name="Phytopathology">
        <title>Genome Sequence Resources of Colletotrichum truncatum, C. plurivorum, C. musicola, and C. sojae: Four Species Pathogenic to Soybean (Glycine max).</title>
        <authorList>
            <person name="Rogerio F."/>
            <person name="Boufleur T.R."/>
            <person name="Ciampi-Guillardi M."/>
            <person name="Sukno S.A."/>
            <person name="Thon M.R."/>
            <person name="Massola Junior N.S."/>
            <person name="Baroncelli R."/>
        </authorList>
    </citation>
    <scope>NUCLEOTIDE SEQUENCE [LARGE SCALE GENOMIC DNA]</scope>
    <source>
        <strain evidence="1 2">CMES1059</strain>
    </source>
</reference>
<comment type="caution">
    <text evidence="1">The sequence shown here is derived from an EMBL/GenBank/DDBJ whole genome shotgun (WGS) entry which is preliminary data.</text>
</comment>
<dbReference type="Proteomes" id="UP000805649">
    <property type="component" value="Unassembled WGS sequence"/>
</dbReference>
<gene>
    <name evidence="1" type="ORF">CTRU02_202887</name>
</gene>
<dbReference type="EMBL" id="VUJX02000001">
    <property type="protein sequence ID" value="KAL0945000.1"/>
    <property type="molecule type" value="Genomic_DNA"/>
</dbReference>
<keyword evidence="2" id="KW-1185">Reference proteome</keyword>
<protein>
    <submittedName>
        <fullName evidence="1">Uncharacterized protein</fullName>
    </submittedName>
</protein>
<evidence type="ECO:0000313" key="2">
    <source>
        <dbReference type="Proteomes" id="UP000805649"/>
    </source>
</evidence>
<accession>A0ACC3ZLQ1</accession>
<proteinExistence type="predicted"/>
<sequence length="891" mass="99030">MVNPNRWSWSGGPRKAYNKEYAVISKQPLISPSVNHDSNETADPADSKLQTSTAGISSRRLSKNRWSWRPDAAIAITVEAGQENDHEDREQSQGQLDRPATSNGLPRNPKHEKQPDATAPSRRLRPLSMIAPASAPFGKAPSFSNLKEQKRQQEDADQLSSDPNPFTAAQSSAGVKDAFNRFIGRQLTRRKTKSGRPLQQFNQQGEAEPTPPPSRHQQQAPSRPMQPPMRRGPQLHNPQNTLRGGPPANPASFAQTQAQGRIETGRMAAPLPELDEQSELQLPLTYTRPSTATSAVTGLGTSSSPPAPSAEETGLLGRFVRRRLVPKDKDTTNNKNRWISTSDDNTSQPAGTNHESSNLSGPTPNFDESTEHEMQSQSILLPASQSSHRKVNGKVKADENKGVSDPGSFPSSSVPRFLRHLAKPQQATTTPVPNPEAVAPHKAKSRSQSQQAGTPQQHQQMPSATSPAPSKLRTKPSFGKRFWSKSSSNHFENDEEAKTEVEPPVPAPVLRPVYVPKHAASDFSRTTSTTQRYRKSVYVGNGEVVGNYLAANSADIAEDEPQSQKQRRRMSFAERADKRMSREVSSSKYEAPSPQELHRRLEIVKSSEIEVVSTREESSVDDSWQQHQHKLLQMNSNVSINGKGSIRSQSRPRSTRRYSFNLVADPFARDLTPPKSVSPVEMEAPYDPPSQTPPDVSQHQVSQQALAQVPKHAKSSHARSNPRPKTQPEEQPRKDTTEMTDYERFVANAQALEREQNAEMWRQLARRSGHYRYNDNVRNSFLPDPVTTNPGVLPYTYKPSKRDSAQFSVGKRASMMSYAADDERNLFYVQPVEKGASDTRRELRHQGSVSRRISEYIKPPKQHRGSGYDEWLAPGGGRANRRSIITGVSEE</sequence>
<name>A0ACC3ZLQ1_COLTU</name>
<evidence type="ECO:0000313" key="1">
    <source>
        <dbReference type="EMBL" id="KAL0945000.1"/>
    </source>
</evidence>
<organism evidence="1 2">
    <name type="scientific">Colletotrichum truncatum</name>
    <name type="common">Anthracnose fungus</name>
    <name type="synonym">Colletotrichum capsici</name>
    <dbReference type="NCBI Taxonomy" id="5467"/>
    <lineage>
        <taxon>Eukaryota</taxon>
        <taxon>Fungi</taxon>
        <taxon>Dikarya</taxon>
        <taxon>Ascomycota</taxon>
        <taxon>Pezizomycotina</taxon>
        <taxon>Sordariomycetes</taxon>
        <taxon>Hypocreomycetidae</taxon>
        <taxon>Glomerellales</taxon>
        <taxon>Glomerellaceae</taxon>
        <taxon>Colletotrichum</taxon>
        <taxon>Colletotrichum truncatum species complex</taxon>
    </lineage>
</organism>